<dbReference type="SMART" id="SM00246">
    <property type="entry name" value="WH2"/>
    <property type="match status" value="2"/>
</dbReference>
<feature type="compositionally biased region" description="Polar residues" evidence="1">
    <location>
        <begin position="234"/>
        <end position="247"/>
    </location>
</feature>
<keyword evidence="4" id="KW-1185">Reference proteome</keyword>
<reference evidence="3 4" key="2">
    <citation type="journal article" date="1995" name="J. Gen. Virol.">
        <title>Characterization, sequencing and phylogeny of the ecdysteroid UDP-glucosyltransferase gene from two distinct nuclear polyhedrosis viruses isolated from Choristoneura fumiferana.</title>
        <authorList>
            <person name="Barrett J.W."/>
            <person name="Krell P.J."/>
            <person name="Arif B.M."/>
        </authorList>
    </citation>
    <scope>NUCLEOTIDE SEQUENCE [LARGE SCALE GENOMIC DNA]</scope>
</reference>
<dbReference type="Pfam" id="PF02205">
    <property type="entry name" value="WH2"/>
    <property type="match status" value="2"/>
</dbReference>
<reference evidence="3 4" key="5">
    <citation type="journal article" date="1996" name="Virology">
        <title>Studies of Choristoneura fumiferana nuclear polyhedrosis virus gene expression in insect cells.</title>
        <authorList>
            <person name="Qiu W."/>
            <person name="Liu J.J."/>
            <person name="Carstens E.B."/>
        </authorList>
    </citation>
    <scope>NUCLEOTIDE SEQUENCE [LARGE SCALE GENOMIC DNA]</scope>
</reference>
<dbReference type="GeneID" id="1482766"/>
<feature type="non-terminal residue" evidence="3">
    <location>
        <position position="631"/>
    </location>
</feature>
<reference evidence="3 4" key="8">
    <citation type="journal article" date="2002" name="Virus Res.">
        <title>Identification and molecular characterization of the baculovirus CfMNPV early genes: ie-1, ie-2 and pe38.</title>
        <authorList>
            <person name="Carstens E.B."/>
            <person name="Liu J.J."/>
            <person name="Dominy C."/>
        </authorList>
    </citation>
    <scope>NUCLEOTIDE SEQUENCE [LARGE SCALE GENOMIC DNA]</scope>
</reference>
<evidence type="ECO:0000256" key="1">
    <source>
        <dbReference type="SAM" id="MobiDB-lite"/>
    </source>
</evidence>
<evidence type="ECO:0000313" key="4">
    <source>
        <dbReference type="Proteomes" id="UP000204418"/>
    </source>
</evidence>
<feature type="compositionally biased region" description="Pro residues" evidence="1">
    <location>
        <begin position="322"/>
        <end position="333"/>
    </location>
</feature>
<feature type="compositionally biased region" description="Low complexity" evidence="1">
    <location>
        <begin position="197"/>
        <end position="211"/>
    </location>
</feature>
<feature type="region of interest" description="Disordered" evidence="1">
    <location>
        <begin position="393"/>
        <end position="416"/>
    </location>
</feature>
<feature type="domain" description="WH2" evidence="2">
    <location>
        <begin position="417"/>
        <end position="434"/>
    </location>
</feature>
<dbReference type="EMBL" id="AF512031">
    <property type="protein sequence ID" value="AAP29919.1"/>
    <property type="molecule type" value="Genomic_DNA"/>
</dbReference>
<evidence type="ECO:0000259" key="2">
    <source>
        <dbReference type="PROSITE" id="PS51082"/>
    </source>
</evidence>
<dbReference type="RefSeq" id="NP_848457.1">
    <property type="nucleotide sequence ID" value="NC_004778.3"/>
</dbReference>
<name>Q7TLL9_NPVCF</name>
<organismHost>
    <name type="scientific">Choristoneura fumiferana</name>
    <name type="common">Spruce budworm moth</name>
    <name type="synonym">Archips fumiferana</name>
    <dbReference type="NCBI Taxonomy" id="7141"/>
</organismHost>
<dbReference type="GO" id="GO:0003779">
    <property type="term" value="F:actin binding"/>
    <property type="evidence" value="ECO:0007669"/>
    <property type="project" value="InterPro"/>
</dbReference>
<feature type="domain" description="WH2" evidence="2">
    <location>
        <begin position="384"/>
        <end position="401"/>
    </location>
</feature>
<proteinExistence type="predicted"/>
<reference evidence="3 4" key="4">
    <citation type="journal article" date="1995" name="Virology">
        <title>Identification, localization, transcription, and sequence analysis of the Choristoneura fumiferana nuclear polyhedrosis virus DNA polymerase gene.</title>
        <authorList>
            <person name="Liu J.J."/>
            <person name="Carstens E.B."/>
        </authorList>
    </citation>
    <scope>NUCLEOTIDE SEQUENCE [LARGE SCALE GENOMIC DNA]</scope>
</reference>
<protein>
    <submittedName>
        <fullName evidence="3">Capsid associated protein</fullName>
    </submittedName>
</protein>
<sequence>MMERQYQSVRSYLIGNQHNNIDVNFFFSRVVGPEAHNIKLGLADRTVRLNRTTVLDLLKLAENIYADTAYMHVDQAEASRHFVTLTRMRQLLINVQEPNVRQSLNNILARIENLLRLDTVNDVEMGVFSGDFYEEYSKFMQTHLQTYTLPPQQLQPHTQPVTQQSQLHTPPPKSRTETPPELYVYRPSPTPKSQLHTSPQTYTPPSSPQAQIYTQSDALFSQPHHKSPEPVRTFSPTLESPIGTSSRPTDEFIFVADPDKTHAKRPDMPSKPLTPFKPPDLKVVKRLKSRPASIATSASSSMPPPLLDNSIDAAAPTLSAGIPPPPPPPPPPLLDNSIDAAAPTLSAGIPPPPPPPPPPLLDNPVDNLLINAMVSEPNKNAGDVHSALLDEIKRGKQLNKPKPRPADTEPNKNAGDAHSALLDEIKRGIKLNKPKPRPADTAPVADLGSKIKQDKTTAGQMSLLSDTIDKRRIAMAGNSTASDVSSESADNWDYVEDDRANKGELKHTVNMLNFIRSTNAYKKEKDLELSNLIRSAAYLLQKRPRTAENVNKAKVSLDTFKKRVTVAENLPNAEQMLALYAADAPQFFTQIENLLLADKYVEANAYLRAVDAPDDQKVNELLTRADQLSTL</sequence>
<feature type="compositionally biased region" description="Low complexity" evidence="1">
    <location>
        <begin position="152"/>
        <end position="164"/>
    </location>
</feature>
<reference evidence="3 4" key="3">
    <citation type="journal article" date="1995" name="Virology">
        <title>Identification and analysis of a putative origin of DNA replication in the Choristoneura fumiferana multinucleocapsid nuclear polyhedrosis virus genome.</title>
        <authorList>
            <person name="Xie W.D."/>
            <person name="Arif B."/>
            <person name="Dobos P."/>
            <person name="Krell P.J."/>
        </authorList>
    </citation>
    <scope>NUCLEOTIDE SEQUENCE [LARGE SCALE GENOMIC DNA]</scope>
</reference>
<reference evidence="3 4" key="9">
    <citation type="journal article" date="2005" name="J. Gen. Virol.">
        <title>Analysis of the Choristoneura fumiferana nucleopolyhedrovirus genome.</title>
        <authorList>
            <person name="de Jong J.G."/>
            <person name="Lauzon H.A."/>
            <person name="Dominy C."/>
            <person name="Poloumienko A."/>
            <person name="Carstens E.B."/>
            <person name="Arif B.M."/>
            <person name="Krell P.J."/>
        </authorList>
    </citation>
    <scope>NUCLEOTIDE SEQUENCE [LARGE SCALE GENOMIC DNA]</scope>
</reference>
<reference evidence="3 4" key="1">
    <citation type="journal article" date="1992" name="Virus Res.">
        <title>Identification of bent DNA and ARS fragments in the genome of Choristoneura fumiferana nuclear polyhedrosis virus.</title>
        <authorList>
            <person name="Lee H.Y."/>
            <person name="Arif B."/>
            <person name="Dobos P."/>
            <person name="Krell P."/>
        </authorList>
    </citation>
    <scope>NUCLEOTIDE SEQUENCE [LARGE SCALE GENOMIC DNA]</scope>
</reference>
<evidence type="ECO:0000313" key="3">
    <source>
        <dbReference type="EMBL" id="AAP29919.1"/>
    </source>
</evidence>
<reference evidence="3 4" key="7">
    <citation type="journal article" date="2000" name="Virology">
        <title>Identification and molecular characterization of the Choristoneura fumiferana multicapsid nucleopolyhedrovirus genomic region encoding the regulatory genes pkip, p47, lef-12, and gta.</title>
        <authorList>
            <person name="Lapointe R."/>
            <person name="Back D.W."/>
            <person name="Ding Q."/>
            <person name="Carstens E.B."/>
        </authorList>
    </citation>
    <scope>NUCLEOTIDE SEQUENCE [LARGE SCALE GENOMIC DNA]</scope>
</reference>
<dbReference type="InterPro" id="IPR003124">
    <property type="entry name" value="WH2_dom"/>
</dbReference>
<reference evidence="3 4" key="6">
    <citation type="journal article" date="1996" name="Virology">
        <title>Identification, molecular cloning, and transcription analysis of the Choristoneura fumiferana nuclear polyhedrosis virus spindle-like protein gene.</title>
        <authorList>
            <person name="Liu J.J."/>
            <person name="Carstens E.B."/>
        </authorList>
    </citation>
    <scope>NUCLEOTIDE SEQUENCE [LARGE SCALE GENOMIC DNA]</scope>
</reference>
<dbReference type="KEGG" id="vg:1482766"/>
<feature type="compositionally biased region" description="Pro residues" evidence="1">
    <location>
        <begin position="349"/>
        <end position="361"/>
    </location>
</feature>
<organism evidence="3 4">
    <name type="scientific">Choristoneura fumiferana nuclear polyhedrosis virus</name>
    <name type="common">CfMNPV</name>
    <dbReference type="NCBI Taxonomy" id="208973"/>
    <lineage>
        <taxon>Viruses</taxon>
        <taxon>Viruses incertae sedis</taxon>
        <taxon>Naldaviricetes</taxon>
        <taxon>Lefavirales</taxon>
        <taxon>Baculoviridae</taxon>
        <taxon>Alphabaculovirus</taxon>
        <taxon>Alphabaculovirus chofumiferanae</taxon>
    </lineage>
</organism>
<accession>Q7TLL9</accession>
<dbReference type="PROSITE" id="PS51082">
    <property type="entry name" value="WH2"/>
    <property type="match status" value="2"/>
</dbReference>
<feature type="region of interest" description="Disordered" evidence="1">
    <location>
        <begin position="152"/>
        <end position="364"/>
    </location>
</feature>
<dbReference type="OrthoDB" id="4891at10239"/>
<feature type="compositionally biased region" description="Basic and acidic residues" evidence="1">
    <location>
        <begin position="257"/>
        <end position="268"/>
    </location>
</feature>
<dbReference type="Proteomes" id="UP000204418">
    <property type="component" value="Segment"/>
</dbReference>